<evidence type="ECO:0000256" key="2">
    <source>
        <dbReference type="ARBA" id="ARBA00022603"/>
    </source>
</evidence>
<keyword evidence="4" id="KW-0949">S-adenosyl-L-methionine</keyword>
<evidence type="ECO:0000256" key="6">
    <source>
        <dbReference type="ARBA" id="ARBA00023242"/>
    </source>
</evidence>
<dbReference type="InterPro" id="IPR012677">
    <property type="entry name" value="Nucleotide-bd_a/b_plait_sf"/>
</dbReference>
<dbReference type="PANTHER" id="PTHR45814:SF3">
    <property type="entry name" value="HISTONE-LYSINE N-METHYLTRANSFERASE SETD1A"/>
    <property type="match status" value="1"/>
</dbReference>
<feature type="domain" description="RRM" evidence="10">
    <location>
        <begin position="84"/>
        <end position="172"/>
    </location>
</feature>
<name>A0ABP0A9B9_PIPNA</name>
<comment type="subcellular location">
    <subcellularLocation>
        <location evidence="1">Nucleus</location>
    </subcellularLocation>
</comment>
<keyword evidence="7" id="KW-0694">RNA-binding</keyword>
<keyword evidence="9" id="KW-0812">Transmembrane</keyword>
<dbReference type="InterPro" id="IPR000504">
    <property type="entry name" value="RRM_dom"/>
</dbReference>
<accession>A0ABP0A9B9</accession>
<dbReference type="PROSITE" id="PS50102">
    <property type="entry name" value="RRM"/>
    <property type="match status" value="1"/>
</dbReference>
<dbReference type="EMBL" id="OY882861">
    <property type="protein sequence ID" value="CAK6445002.1"/>
    <property type="molecule type" value="Genomic_DNA"/>
</dbReference>
<dbReference type="PANTHER" id="PTHR45814">
    <property type="entry name" value="HISTONE-LYSINE N-METHYLTRANSFERASE SETD1"/>
    <property type="match status" value="1"/>
</dbReference>
<feature type="compositionally biased region" description="Polar residues" evidence="8">
    <location>
        <begin position="239"/>
        <end position="282"/>
    </location>
</feature>
<dbReference type="SMART" id="SM00360">
    <property type="entry name" value="RRM"/>
    <property type="match status" value="1"/>
</dbReference>
<dbReference type="SUPFAM" id="SSF54928">
    <property type="entry name" value="RNA-binding domain, RBD"/>
    <property type="match status" value="1"/>
</dbReference>
<evidence type="ECO:0000256" key="7">
    <source>
        <dbReference type="PROSITE-ProRule" id="PRU00176"/>
    </source>
</evidence>
<keyword evidence="9" id="KW-1133">Transmembrane helix</keyword>
<evidence type="ECO:0000256" key="9">
    <source>
        <dbReference type="SAM" id="Phobius"/>
    </source>
</evidence>
<dbReference type="InterPro" id="IPR034467">
    <property type="entry name" value="Set1A_RRM"/>
</dbReference>
<evidence type="ECO:0000256" key="8">
    <source>
        <dbReference type="SAM" id="MobiDB-lite"/>
    </source>
</evidence>
<evidence type="ECO:0000256" key="5">
    <source>
        <dbReference type="ARBA" id="ARBA00022853"/>
    </source>
</evidence>
<keyword evidence="6" id="KW-0539">Nucleus</keyword>
<evidence type="ECO:0000259" key="10">
    <source>
        <dbReference type="PROSITE" id="PS50102"/>
    </source>
</evidence>
<dbReference type="Gene3D" id="3.30.70.330">
    <property type="match status" value="1"/>
</dbReference>
<feature type="region of interest" description="Disordered" evidence="8">
    <location>
        <begin position="194"/>
        <end position="282"/>
    </location>
</feature>
<keyword evidence="3" id="KW-0808">Transferase</keyword>
<organism evidence="11 12">
    <name type="scientific">Pipistrellus nathusii</name>
    <name type="common">Nathusius' pipistrelle</name>
    <dbReference type="NCBI Taxonomy" id="59473"/>
    <lineage>
        <taxon>Eukaryota</taxon>
        <taxon>Metazoa</taxon>
        <taxon>Chordata</taxon>
        <taxon>Craniata</taxon>
        <taxon>Vertebrata</taxon>
        <taxon>Euteleostomi</taxon>
        <taxon>Mammalia</taxon>
        <taxon>Eutheria</taxon>
        <taxon>Laurasiatheria</taxon>
        <taxon>Chiroptera</taxon>
        <taxon>Yangochiroptera</taxon>
        <taxon>Vespertilionidae</taxon>
        <taxon>Pipistrellus</taxon>
    </lineage>
</organism>
<proteinExistence type="predicted"/>
<dbReference type="CDD" id="cd12548">
    <property type="entry name" value="RRM_Set1A"/>
    <property type="match status" value="1"/>
</dbReference>
<keyword evidence="12" id="KW-1185">Reference proteome</keyword>
<sequence length="360" mass="40620">MDQEGGGDGQKTPSFQWRNYKLIVDPALDPALRRPSQKVYRYDGVHFSVNDSKYIPVEDLQDPRCHVRSKNRDFSLPVPKFKLDEFYIGQIPLKEVTFARLNDNVRETFLKDMCRKYGEVEEVEILLHPRTRKHLGLARVLFTSTRGAKETVKNLHLTSVMGNIIHAQLDIKGQQRMKYYELIVNGSYTPQTVPTGGKALSEKFQGPGAATETTESRRRSSSDTAAYPAGTAVVGTPGNGTPCSQDTSFSGSRQDTPSSFGQFTPQSSQGTPYTSRGSTPYSQDSAYSSRYRHHFHLLQAPAGREQLPGFLFPPPLLCLFSPHDHRCSHLCHHCSHRHILHLFLLIVLVLLFLILPFSWF</sequence>
<feature type="transmembrane region" description="Helical" evidence="9">
    <location>
        <begin position="339"/>
        <end position="359"/>
    </location>
</feature>
<reference evidence="11" key="1">
    <citation type="submission" date="2023-12" db="EMBL/GenBank/DDBJ databases">
        <authorList>
            <person name="Brown T."/>
        </authorList>
    </citation>
    <scope>NUCLEOTIDE SEQUENCE</scope>
</reference>
<evidence type="ECO:0000256" key="4">
    <source>
        <dbReference type="ARBA" id="ARBA00022691"/>
    </source>
</evidence>
<evidence type="ECO:0000313" key="11">
    <source>
        <dbReference type="EMBL" id="CAK6445002.1"/>
    </source>
</evidence>
<dbReference type="Pfam" id="PF00076">
    <property type="entry name" value="RRM_1"/>
    <property type="match status" value="1"/>
</dbReference>
<evidence type="ECO:0000256" key="3">
    <source>
        <dbReference type="ARBA" id="ARBA00022679"/>
    </source>
</evidence>
<protein>
    <recommendedName>
        <fullName evidence="10">RRM domain-containing protein</fullName>
    </recommendedName>
</protein>
<keyword evidence="5" id="KW-0156">Chromatin regulator</keyword>
<evidence type="ECO:0000313" key="12">
    <source>
        <dbReference type="Proteomes" id="UP001314169"/>
    </source>
</evidence>
<dbReference type="InterPro" id="IPR035979">
    <property type="entry name" value="RBD_domain_sf"/>
</dbReference>
<evidence type="ECO:0000256" key="1">
    <source>
        <dbReference type="ARBA" id="ARBA00004123"/>
    </source>
</evidence>
<keyword evidence="2" id="KW-0489">Methyltransferase</keyword>
<keyword evidence="9" id="KW-0472">Membrane</keyword>
<dbReference type="InterPro" id="IPR044570">
    <property type="entry name" value="Set1-like"/>
</dbReference>
<gene>
    <name evidence="11" type="ORF">MPIPNATIZW_LOCUS13308</name>
</gene>
<dbReference type="Proteomes" id="UP001314169">
    <property type="component" value="Chromosome 4"/>
</dbReference>